<evidence type="ECO:0000313" key="2">
    <source>
        <dbReference type="Proteomes" id="UP000308600"/>
    </source>
</evidence>
<gene>
    <name evidence="1" type="ORF">BDN72DRAFT_459204</name>
</gene>
<dbReference type="Proteomes" id="UP000308600">
    <property type="component" value="Unassembled WGS sequence"/>
</dbReference>
<protein>
    <submittedName>
        <fullName evidence="1">Uncharacterized protein</fullName>
    </submittedName>
</protein>
<keyword evidence="2" id="KW-1185">Reference proteome</keyword>
<organism evidence="1 2">
    <name type="scientific">Pluteus cervinus</name>
    <dbReference type="NCBI Taxonomy" id="181527"/>
    <lineage>
        <taxon>Eukaryota</taxon>
        <taxon>Fungi</taxon>
        <taxon>Dikarya</taxon>
        <taxon>Basidiomycota</taxon>
        <taxon>Agaricomycotina</taxon>
        <taxon>Agaricomycetes</taxon>
        <taxon>Agaricomycetidae</taxon>
        <taxon>Agaricales</taxon>
        <taxon>Pluteineae</taxon>
        <taxon>Pluteaceae</taxon>
        <taxon>Pluteus</taxon>
    </lineage>
</organism>
<sequence>MDPPPLADAPFDDQSADTVLRSTTSNVDFLVNRHLLAFSSLFFQTMFSLPQGNVEQEMRDHRPIIRVEEDRETLGMLLGYCYPKWLVGDRLVPSDTIGILKVHHAAQKYLMDGVEHRVRQDLVSKRMLAEEPLRIFAVAVQHGYLEEARIAARETLRLPVGSSEYVPELEDITGGDHYRLLLYHKLCGERAEDVVKDFCWVTNESFVWFECAECRRNPAANAPVRWIISGRRPKWVFSRWFLEYMDWVIKALTERPSGTVATDMELFDATMANASLCRTCFQGGRALKDFREFTSALAREVDRATSEVGIEIRSRA</sequence>
<name>A0ACD3B0P1_9AGAR</name>
<proteinExistence type="predicted"/>
<dbReference type="EMBL" id="ML208298">
    <property type="protein sequence ID" value="TFK71447.1"/>
    <property type="molecule type" value="Genomic_DNA"/>
</dbReference>
<accession>A0ACD3B0P1</accession>
<evidence type="ECO:0000313" key="1">
    <source>
        <dbReference type="EMBL" id="TFK71447.1"/>
    </source>
</evidence>
<reference evidence="1 2" key="1">
    <citation type="journal article" date="2019" name="Nat. Ecol. Evol.">
        <title>Megaphylogeny resolves global patterns of mushroom evolution.</title>
        <authorList>
            <person name="Varga T."/>
            <person name="Krizsan K."/>
            <person name="Foldi C."/>
            <person name="Dima B."/>
            <person name="Sanchez-Garcia M."/>
            <person name="Sanchez-Ramirez S."/>
            <person name="Szollosi G.J."/>
            <person name="Szarkandi J.G."/>
            <person name="Papp V."/>
            <person name="Albert L."/>
            <person name="Andreopoulos W."/>
            <person name="Angelini C."/>
            <person name="Antonin V."/>
            <person name="Barry K.W."/>
            <person name="Bougher N.L."/>
            <person name="Buchanan P."/>
            <person name="Buyck B."/>
            <person name="Bense V."/>
            <person name="Catcheside P."/>
            <person name="Chovatia M."/>
            <person name="Cooper J."/>
            <person name="Damon W."/>
            <person name="Desjardin D."/>
            <person name="Finy P."/>
            <person name="Geml J."/>
            <person name="Haridas S."/>
            <person name="Hughes K."/>
            <person name="Justo A."/>
            <person name="Karasinski D."/>
            <person name="Kautmanova I."/>
            <person name="Kiss B."/>
            <person name="Kocsube S."/>
            <person name="Kotiranta H."/>
            <person name="LaButti K.M."/>
            <person name="Lechner B.E."/>
            <person name="Liimatainen K."/>
            <person name="Lipzen A."/>
            <person name="Lukacs Z."/>
            <person name="Mihaltcheva S."/>
            <person name="Morgado L.N."/>
            <person name="Niskanen T."/>
            <person name="Noordeloos M.E."/>
            <person name="Ohm R.A."/>
            <person name="Ortiz-Santana B."/>
            <person name="Ovrebo C."/>
            <person name="Racz N."/>
            <person name="Riley R."/>
            <person name="Savchenko A."/>
            <person name="Shiryaev A."/>
            <person name="Soop K."/>
            <person name="Spirin V."/>
            <person name="Szebenyi C."/>
            <person name="Tomsovsky M."/>
            <person name="Tulloss R.E."/>
            <person name="Uehling J."/>
            <person name="Grigoriev I.V."/>
            <person name="Vagvolgyi C."/>
            <person name="Papp T."/>
            <person name="Martin F.M."/>
            <person name="Miettinen O."/>
            <person name="Hibbett D.S."/>
            <person name="Nagy L.G."/>
        </authorList>
    </citation>
    <scope>NUCLEOTIDE SEQUENCE [LARGE SCALE GENOMIC DNA]</scope>
    <source>
        <strain evidence="1 2">NL-1719</strain>
    </source>
</reference>